<name>A0ACC2X3M0_9TREE</name>
<proteinExistence type="predicted"/>
<evidence type="ECO:0000313" key="1">
    <source>
        <dbReference type="EMBL" id="KAJ9118630.1"/>
    </source>
</evidence>
<dbReference type="Proteomes" id="UP001243375">
    <property type="component" value="Unassembled WGS sequence"/>
</dbReference>
<gene>
    <name evidence="1" type="ORF">QFC22_003850</name>
</gene>
<keyword evidence="2" id="KW-1185">Reference proteome</keyword>
<protein>
    <submittedName>
        <fullName evidence="1">Uncharacterized protein</fullName>
    </submittedName>
</protein>
<reference evidence="1" key="1">
    <citation type="submission" date="2023-04" db="EMBL/GenBank/DDBJ databases">
        <title>Draft Genome sequencing of Naganishia species isolated from polar environments using Oxford Nanopore Technology.</title>
        <authorList>
            <person name="Leo P."/>
            <person name="Venkateswaran K."/>
        </authorList>
    </citation>
    <scope>NUCLEOTIDE SEQUENCE</scope>
    <source>
        <strain evidence="1">MNA-CCFEE 5425</strain>
    </source>
</reference>
<accession>A0ACC2X3M0</accession>
<organism evidence="1 2">
    <name type="scientific">Naganishia vaughanmartiniae</name>
    <dbReference type="NCBI Taxonomy" id="1424756"/>
    <lineage>
        <taxon>Eukaryota</taxon>
        <taxon>Fungi</taxon>
        <taxon>Dikarya</taxon>
        <taxon>Basidiomycota</taxon>
        <taxon>Agaricomycotina</taxon>
        <taxon>Tremellomycetes</taxon>
        <taxon>Filobasidiales</taxon>
        <taxon>Filobasidiaceae</taxon>
        <taxon>Naganishia</taxon>
    </lineage>
</organism>
<dbReference type="EMBL" id="JASBWU010000010">
    <property type="protein sequence ID" value="KAJ9118630.1"/>
    <property type="molecule type" value="Genomic_DNA"/>
</dbReference>
<comment type="caution">
    <text evidence="1">The sequence shown here is derived from an EMBL/GenBank/DDBJ whole genome shotgun (WGS) entry which is preliminary data.</text>
</comment>
<evidence type="ECO:0000313" key="2">
    <source>
        <dbReference type="Proteomes" id="UP001243375"/>
    </source>
</evidence>
<sequence length="230" mass="23218">MFASQILASLLLAPLALAHYTLEYPTARGFIDEEEVNFCGGFAQPSSTRTSFPLSGNAPVRWDSHHAIGTVGIYISTSTNPSNWSDFSTTMAKSWFTGPNGAACTNIDMSKLNMNLTNGSLVTIQMVANGGDGNLYQCSDLILLSDYTVPSNETCATDVALAANATATATPSLGQSASAKASSTSGGATSAVASASSSAAASAGQKVGVASMGAWVGMGLALVGAGVAVL</sequence>